<sequence length="112" mass="12661">MQPIRTIIIITQIRCHQPTLTLTTHSHTHYPHPPAHLTHPSNPPPQSQSGRADGRQFEMSCSGRVEVPAYMLLKRINLFLADGYCGLNIDISAAYWDASSYERVFKCVTDIK</sequence>
<evidence type="ECO:0000313" key="3">
    <source>
        <dbReference type="Proteomes" id="UP000054485"/>
    </source>
</evidence>
<proteinExistence type="predicted"/>
<protein>
    <submittedName>
        <fullName evidence="2">Uncharacterized protein</fullName>
    </submittedName>
</protein>
<dbReference type="InParanoid" id="A0A0C9ZWX4"/>
<dbReference type="Proteomes" id="UP000054485">
    <property type="component" value="Unassembled WGS sequence"/>
</dbReference>
<reference evidence="2 3" key="1">
    <citation type="submission" date="2014-04" db="EMBL/GenBank/DDBJ databases">
        <authorList>
            <consortium name="DOE Joint Genome Institute"/>
            <person name="Kuo A."/>
            <person name="Ruytinx J."/>
            <person name="Rineau F."/>
            <person name="Colpaert J."/>
            <person name="Kohler A."/>
            <person name="Nagy L.G."/>
            <person name="Floudas D."/>
            <person name="Copeland A."/>
            <person name="Barry K.W."/>
            <person name="Cichocki N."/>
            <person name="Veneault-Fourrey C."/>
            <person name="LaButti K."/>
            <person name="Lindquist E.A."/>
            <person name="Lipzen A."/>
            <person name="Lundell T."/>
            <person name="Morin E."/>
            <person name="Murat C."/>
            <person name="Sun H."/>
            <person name="Tunlid A."/>
            <person name="Henrissat B."/>
            <person name="Grigoriev I.V."/>
            <person name="Hibbett D.S."/>
            <person name="Martin F."/>
            <person name="Nordberg H.P."/>
            <person name="Cantor M.N."/>
            <person name="Hua S.X."/>
        </authorList>
    </citation>
    <scope>NUCLEOTIDE SEQUENCE [LARGE SCALE GENOMIC DNA]</scope>
    <source>
        <strain evidence="2 3">UH-Slu-Lm8-n1</strain>
    </source>
</reference>
<keyword evidence="3" id="KW-1185">Reference proteome</keyword>
<dbReference type="AlphaFoldDB" id="A0A0C9ZWX4"/>
<dbReference type="EMBL" id="KN835242">
    <property type="protein sequence ID" value="KIK42305.1"/>
    <property type="molecule type" value="Genomic_DNA"/>
</dbReference>
<accession>A0A0C9ZWX4</accession>
<dbReference type="HOGENOM" id="CLU_172018_0_0_1"/>
<evidence type="ECO:0000313" key="2">
    <source>
        <dbReference type="EMBL" id="KIK42305.1"/>
    </source>
</evidence>
<reference evidence="3" key="2">
    <citation type="submission" date="2015-01" db="EMBL/GenBank/DDBJ databases">
        <title>Evolutionary Origins and Diversification of the Mycorrhizal Mutualists.</title>
        <authorList>
            <consortium name="DOE Joint Genome Institute"/>
            <consortium name="Mycorrhizal Genomics Consortium"/>
            <person name="Kohler A."/>
            <person name="Kuo A."/>
            <person name="Nagy L.G."/>
            <person name="Floudas D."/>
            <person name="Copeland A."/>
            <person name="Barry K.W."/>
            <person name="Cichocki N."/>
            <person name="Veneault-Fourrey C."/>
            <person name="LaButti K."/>
            <person name="Lindquist E.A."/>
            <person name="Lipzen A."/>
            <person name="Lundell T."/>
            <person name="Morin E."/>
            <person name="Murat C."/>
            <person name="Riley R."/>
            <person name="Ohm R."/>
            <person name="Sun H."/>
            <person name="Tunlid A."/>
            <person name="Henrissat B."/>
            <person name="Grigoriev I.V."/>
            <person name="Hibbett D.S."/>
            <person name="Martin F."/>
        </authorList>
    </citation>
    <scope>NUCLEOTIDE SEQUENCE [LARGE SCALE GENOMIC DNA]</scope>
    <source>
        <strain evidence="3">UH-Slu-Lm8-n1</strain>
    </source>
</reference>
<gene>
    <name evidence="2" type="ORF">CY34DRAFT_12441</name>
</gene>
<feature type="region of interest" description="Disordered" evidence="1">
    <location>
        <begin position="24"/>
        <end position="54"/>
    </location>
</feature>
<organism evidence="2 3">
    <name type="scientific">Suillus luteus UH-Slu-Lm8-n1</name>
    <dbReference type="NCBI Taxonomy" id="930992"/>
    <lineage>
        <taxon>Eukaryota</taxon>
        <taxon>Fungi</taxon>
        <taxon>Dikarya</taxon>
        <taxon>Basidiomycota</taxon>
        <taxon>Agaricomycotina</taxon>
        <taxon>Agaricomycetes</taxon>
        <taxon>Agaricomycetidae</taxon>
        <taxon>Boletales</taxon>
        <taxon>Suillineae</taxon>
        <taxon>Suillaceae</taxon>
        <taxon>Suillus</taxon>
    </lineage>
</organism>
<name>A0A0C9ZWX4_9AGAM</name>
<evidence type="ECO:0000256" key="1">
    <source>
        <dbReference type="SAM" id="MobiDB-lite"/>
    </source>
</evidence>